<dbReference type="SUPFAM" id="SSF56112">
    <property type="entry name" value="Protein kinase-like (PK-like)"/>
    <property type="match status" value="1"/>
</dbReference>
<dbReference type="STRING" id="154538.A0A1M2VFF6"/>
<dbReference type="OMA" id="INARSIM"/>
<feature type="region of interest" description="Disordered" evidence="1">
    <location>
        <begin position="441"/>
        <end position="492"/>
    </location>
</feature>
<dbReference type="Proteomes" id="UP000184267">
    <property type="component" value="Unassembled WGS sequence"/>
</dbReference>
<evidence type="ECO:0000259" key="2">
    <source>
        <dbReference type="Pfam" id="PF17667"/>
    </source>
</evidence>
<proteinExistence type="predicted"/>
<dbReference type="InterPro" id="IPR008266">
    <property type="entry name" value="Tyr_kinase_AS"/>
</dbReference>
<protein>
    <recommendedName>
        <fullName evidence="2">Fungal-type protein kinase domain-containing protein</fullName>
    </recommendedName>
</protein>
<evidence type="ECO:0000313" key="4">
    <source>
        <dbReference type="Proteomes" id="UP000184267"/>
    </source>
</evidence>
<feature type="region of interest" description="Disordered" evidence="1">
    <location>
        <begin position="790"/>
        <end position="889"/>
    </location>
</feature>
<feature type="compositionally biased region" description="Low complexity" evidence="1">
    <location>
        <begin position="1"/>
        <end position="17"/>
    </location>
</feature>
<feature type="compositionally biased region" description="Low complexity" evidence="1">
    <location>
        <begin position="441"/>
        <end position="474"/>
    </location>
</feature>
<evidence type="ECO:0000313" key="3">
    <source>
        <dbReference type="EMBL" id="OJT06267.1"/>
    </source>
</evidence>
<reference evidence="3 4" key="1">
    <citation type="submission" date="2016-10" db="EMBL/GenBank/DDBJ databases">
        <title>Genome sequence of the basidiomycete white-rot fungus Trametes pubescens.</title>
        <authorList>
            <person name="Makela M.R."/>
            <person name="Granchi Z."/>
            <person name="Peng M."/>
            <person name="De Vries R.P."/>
            <person name="Grigoriev I."/>
            <person name="Riley R."/>
            <person name="Hilden K."/>
        </authorList>
    </citation>
    <scope>NUCLEOTIDE SEQUENCE [LARGE SCALE GENOMIC DNA]</scope>
    <source>
        <strain evidence="3 4">FBCC735</strain>
    </source>
</reference>
<dbReference type="PROSITE" id="PS00109">
    <property type="entry name" value="PROTEIN_KINASE_TYR"/>
    <property type="match status" value="1"/>
</dbReference>
<name>A0A1M2VFF6_TRAPU</name>
<feature type="compositionally biased region" description="Acidic residues" evidence="1">
    <location>
        <begin position="806"/>
        <end position="824"/>
    </location>
</feature>
<feature type="compositionally biased region" description="Basic and acidic residues" evidence="1">
    <location>
        <begin position="31"/>
        <end position="41"/>
    </location>
</feature>
<evidence type="ECO:0000256" key="1">
    <source>
        <dbReference type="SAM" id="MobiDB-lite"/>
    </source>
</evidence>
<dbReference type="OrthoDB" id="2797568at2759"/>
<feature type="compositionally biased region" description="Polar residues" evidence="1">
    <location>
        <begin position="839"/>
        <end position="848"/>
    </location>
</feature>
<keyword evidence="4" id="KW-1185">Reference proteome</keyword>
<feature type="compositionally biased region" description="Basic and acidic residues" evidence="1">
    <location>
        <begin position="790"/>
        <end position="805"/>
    </location>
</feature>
<sequence>MSISTSSICTYCSQSSSGMSGLPTPRTAKSAAEHHTREGARKQNQVEGWRRELLDKINIYDGSIDSYLDNFVPARTECPITPPADASLASKLKPRKGREVANYEPLMNIFEALQAEFPKEKKLSFYDCHKQPIPFPFAAHANKHTMAKPDIAVSFPGGVLPKKMTSPDWSGFSMVIEAKATAKEDPFEGRDGLVYADALAQLAINARSIMYAHGLLATFMIGIYGDVVRIARFDHACAVATPALSLKTPEGLAAIQRFFWNFVHPWEGAIVGADTTMRKLTEEDEEWLKGEHGLGKLRAKTRLRGVKLRSEGRWTKVYDKENPKIWKAFFLFKLLDINTRLFSRATMVWLGIEDTRTSAEPGKPKLRPPLRIIKEAWRQVIRISEDQFYDRLEETIDDEEWCGLPKLLHGCDLGVRDVARWDAARAGKQWEGDDDLLEMQSVASDSASSETSSAPSSLFSATASSTSSPTGSEVSDVDPAEPSIVPSSSAARRLPHPMHQTYSWRLSRGRTHHAYERSHMRFVVDTVGLPLSEFRNTKELAMAIRDAIKGHRLMMERGGVLHRDVSSGNILIVEEPQERPSSKGILHDYDYSSMTLDPPGKASMGVSAEPPPLRPLELSDQFADVATCKERMGTYYFIALDLVRPEMTVAAHDSPHDLESFFWVLLWIVLRHTKHGHEDNEEPLCARTFIAGKDGAAADAKLAWLDRSDVFDVVLAIPGNPALSNLLNDFHALVWRANKGKINDRIPLTYNAVLHIFDTAIERDDWPVGDKAIPYKLIELRTWESLIAKTDSKSQAGDRRPRTLEDDGVSSDSGDGDEDEDEVELAMAAKRPKRIPTRLRSNGPTAGASTIRAQGAGGSGSRSTKGASEQGPKAAASGGKGKARDVSGA</sequence>
<feature type="region of interest" description="Disordered" evidence="1">
    <location>
        <begin position="1"/>
        <end position="45"/>
    </location>
</feature>
<dbReference type="EMBL" id="MNAD01001332">
    <property type="protein sequence ID" value="OJT06267.1"/>
    <property type="molecule type" value="Genomic_DNA"/>
</dbReference>
<organism evidence="3 4">
    <name type="scientific">Trametes pubescens</name>
    <name type="common">White-rot fungus</name>
    <dbReference type="NCBI Taxonomy" id="154538"/>
    <lineage>
        <taxon>Eukaryota</taxon>
        <taxon>Fungi</taxon>
        <taxon>Dikarya</taxon>
        <taxon>Basidiomycota</taxon>
        <taxon>Agaricomycotina</taxon>
        <taxon>Agaricomycetes</taxon>
        <taxon>Polyporales</taxon>
        <taxon>Polyporaceae</taxon>
        <taxon>Trametes</taxon>
    </lineage>
</organism>
<dbReference type="InterPro" id="IPR011009">
    <property type="entry name" value="Kinase-like_dom_sf"/>
</dbReference>
<dbReference type="GO" id="GO:0004672">
    <property type="term" value="F:protein kinase activity"/>
    <property type="evidence" value="ECO:0007669"/>
    <property type="project" value="InterPro"/>
</dbReference>
<dbReference type="InterPro" id="IPR040976">
    <property type="entry name" value="Pkinase_fungal"/>
</dbReference>
<accession>A0A1M2VFF6</accession>
<comment type="caution">
    <text evidence="3">The sequence shown here is derived from an EMBL/GenBank/DDBJ whole genome shotgun (WGS) entry which is preliminary data.</text>
</comment>
<feature type="domain" description="Fungal-type protein kinase" evidence="2">
    <location>
        <begin position="196"/>
        <end position="669"/>
    </location>
</feature>
<dbReference type="PANTHER" id="PTHR38248:SF2">
    <property type="entry name" value="FUNK1 11"/>
    <property type="match status" value="1"/>
</dbReference>
<dbReference type="Pfam" id="PF17667">
    <property type="entry name" value="Pkinase_fungal"/>
    <property type="match status" value="1"/>
</dbReference>
<dbReference type="Gene3D" id="1.10.510.10">
    <property type="entry name" value="Transferase(Phosphotransferase) domain 1"/>
    <property type="match status" value="1"/>
</dbReference>
<dbReference type="PANTHER" id="PTHR38248">
    <property type="entry name" value="FUNK1 6"/>
    <property type="match status" value="1"/>
</dbReference>
<dbReference type="AlphaFoldDB" id="A0A1M2VFF6"/>
<gene>
    <name evidence="3" type="ORF">TRAPUB_2881</name>
</gene>